<organism evidence="1 2">
    <name type="scientific">Aphis craccivora</name>
    <name type="common">Cowpea aphid</name>
    <dbReference type="NCBI Taxonomy" id="307492"/>
    <lineage>
        <taxon>Eukaryota</taxon>
        <taxon>Metazoa</taxon>
        <taxon>Ecdysozoa</taxon>
        <taxon>Arthropoda</taxon>
        <taxon>Hexapoda</taxon>
        <taxon>Insecta</taxon>
        <taxon>Pterygota</taxon>
        <taxon>Neoptera</taxon>
        <taxon>Paraneoptera</taxon>
        <taxon>Hemiptera</taxon>
        <taxon>Sternorrhyncha</taxon>
        <taxon>Aphidomorpha</taxon>
        <taxon>Aphidoidea</taxon>
        <taxon>Aphididae</taxon>
        <taxon>Aphidini</taxon>
        <taxon>Aphis</taxon>
        <taxon>Aphis</taxon>
    </lineage>
</organism>
<proteinExistence type="predicted"/>
<name>A0A6G0VRC4_APHCR</name>
<reference evidence="1 2" key="1">
    <citation type="submission" date="2019-08" db="EMBL/GenBank/DDBJ databases">
        <title>Whole genome of Aphis craccivora.</title>
        <authorList>
            <person name="Voronova N.V."/>
            <person name="Shulinski R.S."/>
            <person name="Bandarenka Y.V."/>
            <person name="Zhorov D.G."/>
            <person name="Warner D."/>
        </authorList>
    </citation>
    <scope>NUCLEOTIDE SEQUENCE [LARGE SCALE GENOMIC DNA]</scope>
    <source>
        <strain evidence="1">180601</strain>
        <tissue evidence="1">Whole Body</tissue>
    </source>
</reference>
<comment type="caution">
    <text evidence="1">The sequence shown here is derived from an EMBL/GenBank/DDBJ whole genome shotgun (WGS) entry which is preliminary data.</text>
</comment>
<accession>A0A6G0VRC4</accession>
<dbReference type="EMBL" id="VUJU01012847">
    <property type="protein sequence ID" value="KAF0706630.1"/>
    <property type="molecule type" value="Genomic_DNA"/>
</dbReference>
<dbReference type="Proteomes" id="UP000478052">
    <property type="component" value="Unassembled WGS sequence"/>
</dbReference>
<dbReference type="AlphaFoldDB" id="A0A6G0VRC4"/>
<evidence type="ECO:0000313" key="2">
    <source>
        <dbReference type="Proteomes" id="UP000478052"/>
    </source>
</evidence>
<gene>
    <name evidence="1" type="ORF">FWK35_00035447</name>
</gene>
<evidence type="ECO:0000313" key="1">
    <source>
        <dbReference type="EMBL" id="KAF0706630.1"/>
    </source>
</evidence>
<keyword evidence="2" id="KW-1185">Reference proteome</keyword>
<protein>
    <submittedName>
        <fullName evidence="1">Uncharacterized protein</fullName>
    </submittedName>
</protein>
<sequence length="101" mass="12205">MLMFYLIHPILNEVMNVLNLQRCVSFFFFFCLCTLYNITSRNNAQISNFGGGFRCKSEYPWCIIEVKNKNFKTVFKKKMTEKREFLRKTMSIKKFWMAKKT</sequence>